<protein>
    <recommendedName>
        <fullName evidence="1">VOC domain-containing protein</fullName>
    </recommendedName>
</protein>
<accession>A0A0A7KMK3</accession>
<dbReference type="Pfam" id="PF18029">
    <property type="entry name" value="Glyoxalase_6"/>
    <property type="match status" value="1"/>
</dbReference>
<dbReference type="Proteomes" id="UP000030634">
    <property type="component" value="Chromosome"/>
</dbReference>
<dbReference type="RefSeq" id="WP_039685275.1">
    <property type="nucleotide sequence ID" value="NZ_CP010028.1"/>
</dbReference>
<evidence type="ECO:0000313" key="2">
    <source>
        <dbReference type="EMBL" id="AIZ45843.1"/>
    </source>
</evidence>
<dbReference type="KEGG" id="dsw:QR90_13335"/>
<dbReference type="PANTHER" id="PTHR35908:SF1">
    <property type="entry name" value="CONSERVED PROTEIN"/>
    <property type="match status" value="1"/>
</dbReference>
<dbReference type="InterPro" id="IPR037523">
    <property type="entry name" value="VOC_core"/>
</dbReference>
<dbReference type="STRING" id="1182571.QR90_13335"/>
<dbReference type="PROSITE" id="PS51819">
    <property type="entry name" value="VOC"/>
    <property type="match status" value="1"/>
</dbReference>
<gene>
    <name evidence="2" type="ORF">QR90_13335</name>
</gene>
<dbReference type="AlphaFoldDB" id="A0A0A7KMK3"/>
<dbReference type="InterPro" id="IPR029068">
    <property type="entry name" value="Glyas_Bleomycin-R_OHBP_Dase"/>
</dbReference>
<dbReference type="Gene3D" id="3.10.180.10">
    <property type="entry name" value="2,3-Dihydroxybiphenyl 1,2-Dioxygenase, domain 1"/>
    <property type="match status" value="1"/>
</dbReference>
<evidence type="ECO:0000313" key="3">
    <source>
        <dbReference type="Proteomes" id="UP000030634"/>
    </source>
</evidence>
<dbReference type="CDD" id="cd06587">
    <property type="entry name" value="VOC"/>
    <property type="match status" value="1"/>
</dbReference>
<dbReference type="SUPFAM" id="SSF54593">
    <property type="entry name" value="Glyoxalase/Bleomycin resistance protein/Dihydroxybiphenyl dioxygenase"/>
    <property type="match status" value="1"/>
</dbReference>
<sequence>MLEIGSIVWGVRDMARATAFWTAVLDYLPRETPDEDWVVLIPRGGSGVQLALKLVTSPVARRHHLDLYAEDQGAEVTRLLGLGAARVDWHYEPDADYVVLADPDGNRFCVIHKNAEWFQRCTTQG</sequence>
<dbReference type="InterPro" id="IPR041581">
    <property type="entry name" value="Glyoxalase_6"/>
</dbReference>
<dbReference type="HOGENOM" id="CLU_108054_3_0_0"/>
<dbReference type="EMBL" id="CP010028">
    <property type="protein sequence ID" value="AIZ45843.1"/>
    <property type="molecule type" value="Genomic_DNA"/>
</dbReference>
<evidence type="ECO:0000259" key="1">
    <source>
        <dbReference type="PROSITE" id="PS51819"/>
    </source>
</evidence>
<organism evidence="2 3">
    <name type="scientific">Deinococcus radiopugnans</name>
    <dbReference type="NCBI Taxonomy" id="57497"/>
    <lineage>
        <taxon>Bacteria</taxon>
        <taxon>Thermotogati</taxon>
        <taxon>Deinococcota</taxon>
        <taxon>Deinococci</taxon>
        <taxon>Deinococcales</taxon>
        <taxon>Deinococcaceae</taxon>
        <taxon>Deinococcus</taxon>
    </lineage>
</organism>
<proteinExistence type="predicted"/>
<dbReference type="PANTHER" id="PTHR35908">
    <property type="entry name" value="HYPOTHETICAL FUSION PROTEIN"/>
    <property type="match status" value="1"/>
</dbReference>
<name>A0A0A7KMK3_9DEIO</name>
<feature type="domain" description="VOC" evidence="1">
    <location>
        <begin position="3"/>
        <end position="113"/>
    </location>
</feature>
<reference evidence="3" key="1">
    <citation type="submission" date="2014-11" db="EMBL/GenBank/DDBJ databases">
        <title>Hymenobacter sp. DG25B genome submission.</title>
        <authorList>
            <person name="Jung H.-Y."/>
            <person name="Kim M.K."/>
            <person name="Srinivasan S."/>
            <person name="Lim S."/>
        </authorList>
    </citation>
    <scope>NUCLEOTIDE SEQUENCE [LARGE SCALE GENOMIC DNA]</scope>
    <source>
        <strain evidence="3">DY59</strain>
    </source>
</reference>